<keyword evidence="3" id="KW-1185">Reference proteome</keyword>
<comment type="caution">
    <text evidence="2">The sequence shown here is derived from an EMBL/GenBank/DDBJ whole genome shotgun (WGS) entry which is preliminary data.</text>
</comment>
<reference evidence="3" key="1">
    <citation type="journal article" date="2019" name="Int. J. Syst. Evol. Microbiol.">
        <title>The Global Catalogue of Microorganisms (GCM) 10K type strain sequencing project: providing services to taxonomists for standard genome sequencing and annotation.</title>
        <authorList>
            <consortium name="The Broad Institute Genomics Platform"/>
            <consortium name="The Broad Institute Genome Sequencing Center for Infectious Disease"/>
            <person name="Wu L."/>
            <person name="Ma J."/>
        </authorList>
    </citation>
    <scope>NUCLEOTIDE SEQUENCE [LARGE SCALE GENOMIC DNA]</scope>
    <source>
        <strain evidence="3">JCM 18063</strain>
    </source>
</reference>
<name>A0ABP8YRQ7_9MICO</name>
<evidence type="ECO:0000313" key="2">
    <source>
        <dbReference type="EMBL" id="GAA4734664.1"/>
    </source>
</evidence>
<protein>
    <recommendedName>
        <fullName evidence="1">YdhG-like domain-containing protein</fullName>
    </recommendedName>
</protein>
<sequence length="142" mass="15474">MERTTEDVDAFLEARGPTSDLARTDALVRAALPDLSRTLWRGVFWGGTEQAIVGYGDIVQSRPRGPDVEWFLVGLAGQKRHLSLYVNAVDDGAYLTRQYADRLGRARVGAAAITFSRLDDVDTAALHELLVRAGRTLGDTSG</sequence>
<evidence type="ECO:0000313" key="3">
    <source>
        <dbReference type="Proteomes" id="UP001500956"/>
    </source>
</evidence>
<dbReference type="RefSeq" id="WP_172153168.1">
    <property type="nucleotide sequence ID" value="NZ_BAABID010000017.1"/>
</dbReference>
<dbReference type="InterPro" id="IPR014922">
    <property type="entry name" value="YdhG-like"/>
</dbReference>
<dbReference type="Proteomes" id="UP001500956">
    <property type="component" value="Unassembled WGS sequence"/>
</dbReference>
<dbReference type="EMBL" id="BAABID010000017">
    <property type="protein sequence ID" value="GAA4734664.1"/>
    <property type="molecule type" value="Genomic_DNA"/>
</dbReference>
<proteinExistence type="predicted"/>
<evidence type="ECO:0000259" key="1">
    <source>
        <dbReference type="Pfam" id="PF08818"/>
    </source>
</evidence>
<organism evidence="2 3">
    <name type="scientific">Isoptericola chiayiensis</name>
    <dbReference type="NCBI Taxonomy" id="579446"/>
    <lineage>
        <taxon>Bacteria</taxon>
        <taxon>Bacillati</taxon>
        <taxon>Actinomycetota</taxon>
        <taxon>Actinomycetes</taxon>
        <taxon>Micrococcales</taxon>
        <taxon>Promicromonosporaceae</taxon>
        <taxon>Isoptericola</taxon>
    </lineage>
</organism>
<accession>A0ABP8YRQ7</accession>
<dbReference type="Pfam" id="PF08818">
    <property type="entry name" value="DUF1801"/>
    <property type="match status" value="1"/>
</dbReference>
<gene>
    <name evidence="2" type="ORF">GCM10023216_29170</name>
</gene>
<feature type="domain" description="YdhG-like" evidence="1">
    <location>
        <begin position="20"/>
        <end position="131"/>
    </location>
</feature>